<reference evidence="2" key="1">
    <citation type="submission" date="2020-02" db="EMBL/GenBank/DDBJ databases">
        <authorList>
            <person name="Meier V. D."/>
        </authorList>
    </citation>
    <scope>NUCLEOTIDE SEQUENCE</scope>
    <source>
        <strain evidence="2">AVDCRST_MAG41</strain>
    </source>
</reference>
<dbReference type="InterPro" id="IPR017517">
    <property type="entry name" value="Maleyloyr_isom"/>
</dbReference>
<dbReference type="SUPFAM" id="SSF109854">
    <property type="entry name" value="DinB/YfiT-like putative metalloenzymes"/>
    <property type="match status" value="1"/>
</dbReference>
<proteinExistence type="predicted"/>
<dbReference type="GO" id="GO:0046872">
    <property type="term" value="F:metal ion binding"/>
    <property type="evidence" value="ECO:0007669"/>
    <property type="project" value="InterPro"/>
</dbReference>
<dbReference type="AlphaFoldDB" id="A0A6J4JG18"/>
<feature type="non-terminal residue" evidence="2">
    <location>
        <position position="150"/>
    </location>
</feature>
<gene>
    <name evidence="2" type="ORF">AVDCRST_MAG41-3400</name>
</gene>
<evidence type="ECO:0000313" key="2">
    <source>
        <dbReference type="EMBL" id="CAA9279620.1"/>
    </source>
</evidence>
<feature type="domain" description="Mycothiol-dependent maleylpyruvate isomerase metal-binding" evidence="1">
    <location>
        <begin position="12"/>
        <end position="150"/>
    </location>
</feature>
<organism evidence="2">
    <name type="scientific">uncultured Mycobacteriales bacterium</name>
    <dbReference type="NCBI Taxonomy" id="581187"/>
    <lineage>
        <taxon>Bacteria</taxon>
        <taxon>Bacillati</taxon>
        <taxon>Actinomycetota</taxon>
        <taxon>Actinomycetes</taxon>
        <taxon>Mycobacteriales</taxon>
        <taxon>environmental samples</taxon>
    </lineage>
</organism>
<dbReference type="InterPro" id="IPR034660">
    <property type="entry name" value="DinB/YfiT-like"/>
</dbReference>
<dbReference type="Gene3D" id="1.20.120.450">
    <property type="entry name" value="dinb family like domain"/>
    <property type="match status" value="1"/>
</dbReference>
<name>A0A6J4JG18_9ACTN</name>
<evidence type="ECO:0000259" key="1">
    <source>
        <dbReference type="Pfam" id="PF11716"/>
    </source>
</evidence>
<dbReference type="NCBIfam" id="TIGR03083">
    <property type="entry name" value="maleylpyruvate isomerase family mycothiol-dependent enzyme"/>
    <property type="match status" value="1"/>
</dbReference>
<protein>
    <recommendedName>
        <fullName evidence="1">Mycothiol-dependent maleylpyruvate isomerase metal-binding domain-containing protein</fullName>
    </recommendedName>
</protein>
<sequence>MDAARAGAAVLAQADLILAWLSTQPPSAWRRPSALPGWTVAELVAHLVVSQRNLTLVLGRAVADKPTTLDGYVAGYADAAGQILERGIAGAAGRDPAEILADLYDATDAARAALADPPTARAVAGPRGPLSPADWLLTRAVELVVHADDL</sequence>
<dbReference type="EMBL" id="CADCTP010000315">
    <property type="protein sequence ID" value="CAA9279620.1"/>
    <property type="molecule type" value="Genomic_DNA"/>
</dbReference>
<dbReference type="InterPro" id="IPR024344">
    <property type="entry name" value="MDMPI_metal-binding"/>
</dbReference>
<dbReference type="Pfam" id="PF11716">
    <property type="entry name" value="MDMPI_N"/>
    <property type="match status" value="1"/>
</dbReference>
<accession>A0A6J4JG18</accession>